<evidence type="ECO:0000256" key="1">
    <source>
        <dbReference type="ARBA" id="ARBA00006010"/>
    </source>
</evidence>
<gene>
    <name evidence="3" type="ORF">Slati_1081000</name>
</gene>
<organism evidence="3">
    <name type="scientific">Sesamum latifolium</name>
    <dbReference type="NCBI Taxonomy" id="2727402"/>
    <lineage>
        <taxon>Eukaryota</taxon>
        <taxon>Viridiplantae</taxon>
        <taxon>Streptophyta</taxon>
        <taxon>Embryophyta</taxon>
        <taxon>Tracheophyta</taxon>
        <taxon>Spermatophyta</taxon>
        <taxon>Magnoliopsida</taxon>
        <taxon>eudicotyledons</taxon>
        <taxon>Gunneridae</taxon>
        <taxon>Pentapetalae</taxon>
        <taxon>asterids</taxon>
        <taxon>lamiids</taxon>
        <taxon>Lamiales</taxon>
        <taxon>Pedaliaceae</taxon>
        <taxon>Sesamum</taxon>
    </lineage>
</organism>
<evidence type="ECO:0000256" key="2">
    <source>
        <dbReference type="ARBA" id="ARBA00022729"/>
    </source>
</evidence>
<reference evidence="3" key="1">
    <citation type="submission" date="2020-06" db="EMBL/GenBank/DDBJ databases">
        <authorList>
            <person name="Li T."/>
            <person name="Hu X."/>
            <person name="Zhang T."/>
            <person name="Song X."/>
            <person name="Zhang H."/>
            <person name="Dai N."/>
            <person name="Sheng W."/>
            <person name="Hou X."/>
            <person name="Wei L."/>
        </authorList>
    </citation>
    <scope>NUCLEOTIDE SEQUENCE</scope>
    <source>
        <strain evidence="3">KEN1</strain>
        <tissue evidence="3">Leaf</tissue>
    </source>
</reference>
<evidence type="ECO:0000313" key="3">
    <source>
        <dbReference type="EMBL" id="KAL0457418.1"/>
    </source>
</evidence>
<dbReference type="InterPro" id="IPR006969">
    <property type="entry name" value="Stig-like"/>
</dbReference>
<dbReference type="EMBL" id="JACGWN010000003">
    <property type="protein sequence ID" value="KAL0457418.1"/>
    <property type="molecule type" value="Genomic_DNA"/>
</dbReference>
<dbReference type="PANTHER" id="PTHR33227">
    <property type="entry name" value="STIGMA-SPECIFIC STIG1-LIKE PROTEIN 3"/>
    <property type="match status" value="1"/>
</dbReference>
<dbReference type="Pfam" id="PF04885">
    <property type="entry name" value="Stig1"/>
    <property type="match status" value="1"/>
</dbReference>
<keyword evidence="2" id="KW-0732">Signal</keyword>
<protein>
    <submittedName>
        <fullName evidence="3">Uncharacterized protein</fullName>
    </submittedName>
</protein>
<name>A0AAW2XUU3_9LAMI</name>
<comment type="caution">
    <text evidence="3">The sequence shown here is derived from an EMBL/GenBank/DDBJ whole genome shotgun (WGS) entry which is preliminary data.</text>
</comment>
<reference evidence="3" key="2">
    <citation type="journal article" date="2024" name="Plant">
        <title>Genomic evolution and insights into agronomic trait innovations of Sesamum species.</title>
        <authorList>
            <person name="Miao H."/>
            <person name="Wang L."/>
            <person name="Qu L."/>
            <person name="Liu H."/>
            <person name="Sun Y."/>
            <person name="Le M."/>
            <person name="Wang Q."/>
            <person name="Wei S."/>
            <person name="Zheng Y."/>
            <person name="Lin W."/>
            <person name="Duan Y."/>
            <person name="Cao H."/>
            <person name="Xiong S."/>
            <person name="Wang X."/>
            <person name="Wei L."/>
            <person name="Li C."/>
            <person name="Ma Q."/>
            <person name="Ju M."/>
            <person name="Zhao R."/>
            <person name="Li G."/>
            <person name="Mu C."/>
            <person name="Tian Q."/>
            <person name="Mei H."/>
            <person name="Zhang T."/>
            <person name="Gao T."/>
            <person name="Zhang H."/>
        </authorList>
    </citation>
    <scope>NUCLEOTIDE SEQUENCE</scope>
    <source>
        <strain evidence="3">KEN1</strain>
    </source>
</reference>
<comment type="similarity">
    <text evidence="1">Belongs to the STIG1 family.</text>
</comment>
<sequence>MLNDPNNCGSCGRACGFGLSCCGGNCVDTRSDPQHCGACFEECSSAAQKNSCSYSMCDYGGQIVVNEKSVRNFKVTFV</sequence>
<accession>A0AAW2XUU3</accession>
<dbReference type="PANTHER" id="PTHR33227:SF54">
    <property type="entry name" value="PROTEIN STIG1"/>
    <property type="match status" value="1"/>
</dbReference>
<dbReference type="AlphaFoldDB" id="A0AAW2XUU3"/>
<proteinExistence type="inferred from homology"/>